<name>D6TF58_KTERA</name>
<organism evidence="3 4">
    <name type="scientific">Ktedonobacter racemifer DSM 44963</name>
    <dbReference type="NCBI Taxonomy" id="485913"/>
    <lineage>
        <taxon>Bacteria</taxon>
        <taxon>Bacillati</taxon>
        <taxon>Chloroflexota</taxon>
        <taxon>Ktedonobacteria</taxon>
        <taxon>Ktedonobacterales</taxon>
        <taxon>Ktedonobacteraceae</taxon>
        <taxon>Ktedonobacter</taxon>
    </lineage>
</organism>
<dbReference type="SUPFAM" id="SSF52172">
    <property type="entry name" value="CheY-like"/>
    <property type="match status" value="1"/>
</dbReference>
<dbReference type="PROSITE" id="PS50110">
    <property type="entry name" value="RESPONSE_REGULATORY"/>
    <property type="match status" value="1"/>
</dbReference>
<dbReference type="CDD" id="cd00156">
    <property type="entry name" value="REC"/>
    <property type="match status" value="1"/>
</dbReference>
<dbReference type="Proteomes" id="UP000004508">
    <property type="component" value="Unassembled WGS sequence"/>
</dbReference>
<evidence type="ECO:0000313" key="4">
    <source>
        <dbReference type="Proteomes" id="UP000004508"/>
    </source>
</evidence>
<proteinExistence type="predicted"/>
<evidence type="ECO:0000259" key="2">
    <source>
        <dbReference type="PROSITE" id="PS50110"/>
    </source>
</evidence>
<dbReference type="InterPro" id="IPR001789">
    <property type="entry name" value="Sig_transdc_resp-reg_receiver"/>
</dbReference>
<evidence type="ECO:0000313" key="3">
    <source>
        <dbReference type="EMBL" id="EFH90458.1"/>
    </source>
</evidence>
<sequence>MENVMVSQRKPTSTRFLLIVGGREATWKGLQKAIKQEARYLTLVAQTGEEAIHFARNIQPSLVLIPYHLPNLNGMELYRRLKTIAPEKVLPAIMIMKEGEKMHHEHLSDLHLLEEPYSLDTLFQLLKHLSKG</sequence>
<gene>
    <name evidence="3" type="ORF">Krac_12079</name>
</gene>
<feature type="domain" description="Response regulatory" evidence="2">
    <location>
        <begin position="16"/>
        <end position="130"/>
    </location>
</feature>
<dbReference type="OrthoDB" id="159357at2"/>
<dbReference type="Pfam" id="PF00072">
    <property type="entry name" value="Response_reg"/>
    <property type="match status" value="1"/>
</dbReference>
<dbReference type="InParanoid" id="D6TF58"/>
<dbReference type="InterPro" id="IPR011006">
    <property type="entry name" value="CheY-like_superfamily"/>
</dbReference>
<reference evidence="3 4" key="1">
    <citation type="journal article" date="2011" name="Stand. Genomic Sci.">
        <title>Non-contiguous finished genome sequence and contextual data of the filamentous soil bacterium Ktedonobacter racemifer type strain (SOSP1-21).</title>
        <authorList>
            <person name="Chang Y.J."/>
            <person name="Land M."/>
            <person name="Hauser L."/>
            <person name="Chertkov O."/>
            <person name="Del Rio T.G."/>
            <person name="Nolan M."/>
            <person name="Copeland A."/>
            <person name="Tice H."/>
            <person name="Cheng J.F."/>
            <person name="Lucas S."/>
            <person name="Han C."/>
            <person name="Goodwin L."/>
            <person name="Pitluck S."/>
            <person name="Ivanova N."/>
            <person name="Ovchinikova G."/>
            <person name="Pati A."/>
            <person name="Chen A."/>
            <person name="Palaniappan K."/>
            <person name="Mavromatis K."/>
            <person name="Liolios K."/>
            <person name="Brettin T."/>
            <person name="Fiebig A."/>
            <person name="Rohde M."/>
            <person name="Abt B."/>
            <person name="Goker M."/>
            <person name="Detter J.C."/>
            <person name="Woyke T."/>
            <person name="Bristow J."/>
            <person name="Eisen J.A."/>
            <person name="Markowitz V."/>
            <person name="Hugenholtz P."/>
            <person name="Kyrpides N.C."/>
            <person name="Klenk H.P."/>
            <person name="Lapidus A."/>
        </authorList>
    </citation>
    <scope>NUCLEOTIDE SEQUENCE [LARGE SCALE GENOMIC DNA]</scope>
    <source>
        <strain evidence="4">DSM 44963</strain>
    </source>
</reference>
<dbReference type="Gene3D" id="3.40.50.2300">
    <property type="match status" value="1"/>
</dbReference>
<comment type="caution">
    <text evidence="1">Lacks conserved residue(s) required for the propagation of feature annotation.</text>
</comment>
<dbReference type="STRING" id="485913.Krac_12079"/>
<dbReference type="GO" id="GO:0000160">
    <property type="term" value="P:phosphorelay signal transduction system"/>
    <property type="evidence" value="ECO:0007669"/>
    <property type="project" value="InterPro"/>
</dbReference>
<comment type="caution">
    <text evidence="3">The sequence shown here is derived from an EMBL/GenBank/DDBJ whole genome shotgun (WGS) entry which is preliminary data.</text>
</comment>
<accession>D6TF58</accession>
<protein>
    <submittedName>
        <fullName evidence="3">Response regulator receiver protein</fullName>
    </submittedName>
</protein>
<keyword evidence="4" id="KW-1185">Reference proteome</keyword>
<evidence type="ECO:0000256" key="1">
    <source>
        <dbReference type="PROSITE-ProRule" id="PRU00169"/>
    </source>
</evidence>
<dbReference type="AlphaFoldDB" id="D6TF58"/>
<dbReference type="EMBL" id="ADVG01000001">
    <property type="protein sequence ID" value="EFH90458.1"/>
    <property type="molecule type" value="Genomic_DNA"/>
</dbReference>